<comment type="caution">
    <text evidence="1">The sequence shown here is derived from an EMBL/GenBank/DDBJ whole genome shotgun (WGS) entry which is preliminary data.</text>
</comment>
<evidence type="ECO:0000313" key="2">
    <source>
        <dbReference type="Proteomes" id="UP000177152"/>
    </source>
</evidence>
<name>A0A1G2K450_9BACT</name>
<organism evidence="1 2">
    <name type="scientific">Candidatus Sungbacteria bacterium RIFCSPHIGHO2_01_FULL_47_32</name>
    <dbReference type="NCBI Taxonomy" id="1802264"/>
    <lineage>
        <taxon>Bacteria</taxon>
        <taxon>Candidatus Sungiibacteriota</taxon>
    </lineage>
</organism>
<sequence length="69" mass="7908">MYVGNLWGEKAILWGTHEKPTLKQIRDAAKKEFPDIPDDELDDRIVLTSGIDNDGRSLEAYVVLLRKRP</sequence>
<dbReference type="Proteomes" id="UP000177152">
    <property type="component" value="Unassembled WGS sequence"/>
</dbReference>
<dbReference type="EMBL" id="MHQC01000046">
    <property type="protein sequence ID" value="OGZ93953.1"/>
    <property type="molecule type" value="Genomic_DNA"/>
</dbReference>
<gene>
    <name evidence="1" type="ORF">A2633_00735</name>
</gene>
<accession>A0A1G2K450</accession>
<dbReference type="AlphaFoldDB" id="A0A1G2K450"/>
<protein>
    <submittedName>
        <fullName evidence="1">Uncharacterized protein</fullName>
    </submittedName>
</protein>
<evidence type="ECO:0000313" key="1">
    <source>
        <dbReference type="EMBL" id="OGZ93953.1"/>
    </source>
</evidence>
<proteinExistence type="predicted"/>
<reference evidence="1 2" key="1">
    <citation type="journal article" date="2016" name="Nat. Commun.">
        <title>Thousands of microbial genomes shed light on interconnected biogeochemical processes in an aquifer system.</title>
        <authorList>
            <person name="Anantharaman K."/>
            <person name="Brown C.T."/>
            <person name="Hug L.A."/>
            <person name="Sharon I."/>
            <person name="Castelle C.J."/>
            <person name="Probst A.J."/>
            <person name="Thomas B.C."/>
            <person name="Singh A."/>
            <person name="Wilkins M.J."/>
            <person name="Karaoz U."/>
            <person name="Brodie E.L."/>
            <person name="Williams K.H."/>
            <person name="Hubbard S.S."/>
            <person name="Banfield J.F."/>
        </authorList>
    </citation>
    <scope>NUCLEOTIDE SEQUENCE [LARGE SCALE GENOMIC DNA]</scope>
</reference>